<dbReference type="RefSeq" id="XP_025347765.1">
    <property type="nucleotide sequence ID" value="XM_025492484.1"/>
</dbReference>
<evidence type="ECO:0000259" key="2">
    <source>
        <dbReference type="Pfam" id="PF00549"/>
    </source>
</evidence>
<dbReference type="SUPFAM" id="SSF52210">
    <property type="entry name" value="Succinyl-CoA synthetase domains"/>
    <property type="match status" value="1"/>
</dbReference>
<dbReference type="InterPro" id="IPR005811">
    <property type="entry name" value="SUCC_ACL_C"/>
</dbReference>
<dbReference type="GO" id="GO:0004776">
    <property type="term" value="F:succinate-CoA ligase (GDP-forming) activity"/>
    <property type="evidence" value="ECO:0007669"/>
    <property type="project" value="TreeGrafter"/>
</dbReference>
<dbReference type="GO" id="GO:0006104">
    <property type="term" value="P:succinyl-CoA metabolic process"/>
    <property type="evidence" value="ECO:0007669"/>
    <property type="project" value="TreeGrafter"/>
</dbReference>
<proteinExistence type="predicted"/>
<dbReference type="GO" id="GO:0005739">
    <property type="term" value="C:mitochondrion"/>
    <property type="evidence" value="ECO:0007669"/>
    <property type="project" value="TreeGrafter"/>
</dbReference>
<dbReference type="Gene3D" id="3.40.50.261">
    <property type="entry name" value="Succinyl-CoA synthetase domains"/>
    <property type="match status" value="1"/>
</dbReference>
<evidence type="ECO:0000313" key="4">
    <source>
        <dbReference type="Proteomes" id="UP000245942"/>
    </source>
</evidence>
<dbReference type="Proteomes" id="UP000245942">
    <property type="component" value="Unassembled WGS sequence"/>
</dbReference>
<sequence length="397" mass="42978">MASRSQLRRLVACHDAVRLPLGGVLPLLRSTPARPSLVSKPQRRNDRYFSLEAKAAASFLSEHIRLKQVTHDEPASKNASTLAVLLHADRRPQHRPDGSVRFGPSIQICAASDLPPSHSAGLGTGDVGIMKLQLIEPEKVQQRGIQVSDEWSQEEAEELLREVSVKAGIEVAEASRTEAASVLLELWKLFKECEGIWFTLRLDLSKEAPGVTVVRPFLEFDDFALHRLPSSLQELHKARPRDSNTAQAEDGGLFYIKLSNGGNIGSFGYGAGNAMGTMDGLTIAGGTPANFLDGGGGANRVNSRLAIETLNRDADVKTIFVNTFGGITQTDIVADGVIDAVKENGMRQPIVVRVKGTGSDEAKEKLLASGLENFHIRDDFKEAALLAVELSKSEAQE</sequence>
<dbReference type="GeneID" id="37014218"/>
<reference evidence="3 4" key="1">
    <citation type="journal article" date="2018" name="Mol. Biol. Evol.">
        <title>Broad Genomic Sampling Reveals a Smut Pathogenic Ancestry of the Fungal Clade Ustilaginomycotina.</title>
        <authorList>
            <person name="Kijpornyongpan T."/>
            <person name="Mondo S.J."/>
            <person name="Barry K."/>
            <person name="Sandor L."/>
            <person name="Lee J."/>
            <person name="Lipzen A."/>
            <person name="Pangilinan J."/>
            <person name="LaButti K."/>
            <person name="Hainaut M."/>
            <person name="Henrissat B."/>
            <person name="Grigoriev I.V."/>
            <person name="Spatafora J.W."/>
            <person name="Aime M.C."/>
        </authorList>
    </citation>
    <scope>NUCLEOTIDE SEQUENCE [LARGE SCALE GENOMIC DNA]</scope>
    <source>
        <strain evidence="3 4">MCA 4718</strain>
    </source>
</reference>
<dbReference type="PANTHER" id="PTHR11815">
    <property type="entry name" value="SUCCINYL-COA SYNTHETASE BETA CHAIN"/>
    <property type="match status" value="1"/>
</dbReference>
<evidence type="ECO:0000256" key="1">
    <source>
        <dbReference type="ARBA" id="ARBA00022741"/>
    </source>
</evidence>
<name>A0A316UC74_9BASI</name>
<keyword evidence="4" id="KW-1185">Reference proteome</keyword>
<dbReference type="STRING" id="1684307.A0A316UC74"/>
<organism evidence="3 4">
    <name type="scientific">Pseudomicrostroma glucosiphilum</name>
    <dbReference type="NCBI Taxonomy" id="1684307"/>
    <lineage>
        <taxon>Eukaryota</taxon>
        <taxon>Fungi</taxon>
        <taxon>Dikarya</taxon>
        <taxon>Basidiomycota</taxon>
        <taxon>Ustilaginomycotina</taxon>
        <taxon>Exobasidiomycetes</taxon>
        <taxon>Microstromatales</taxon>
        <taxon>Microstromatales incertae sedis</taxon>
        <taxon>Pseudomicrostroma</taxon>
    </lineage>
</organism>
<evidence type="ECO:0000313" key="3">
    <source>
        <dbReference type="EMBL" id="PWN20605.1"/>
    </source>
</evidence>
<dbReference type="GO" id="GO:0006099">
    <property type="term" value="P:tricarboxylic acid cycle"/>
    <property type="evidence" value="ECO:0007669"/>
    <property type="project" value="TreeGrafter"/>
</dbReference>
<feature type="domain" description="ATP-citrate synthase/succinyl-CoA ligase C-terminal" evidence="2">
    <location>
        <begin position="270"/>
        <end position="372"/>
    </location>
</feature>
<keyword evidence="1" id="KW-0547">Nucleotide-binding</keyword>
<dbReference type="OrthoDB" id="1664372at2759"/>
<gene>
    <name evidence="3" type="ORF">BCV69DRAFT_282817</name>
</gene>
<dbReference type="PANTHER" id="PTHR11815:SF10">
    <property type="entry name" value="SUCCINATE--COA LIGASE [GDP-FORMING] SUBUNIT BETA, MITOCHONDRIAL"/>
    <property type="match status" value="1"/>
</dbReference>
<accession>A0A316UC74</accession>
<dbReference type="Pfam" id="PF00549">
    <property type="entry name" value="Ligase_CoA"/>
    <property type="match status" value="1"/>
</dbReference>
<dbReference type="GO" id="GO:0000166">
    <property type="term" value="F:nucleotide binding"/>
    <property type="evidence" value="ECO:0007669"/>
    <property type="project" value="UniProtKB-KW"/>
</dbReference>
<protein>
    <submittedName>
        <fullName evidence="3">Succinyl-CoA synthetase-like protein</fullName>
    </submittedName>
</protein>
<dbReference type="GO" id="GO:0042709">
    <property type="term" value="C:succinate-CoA ligase complex"/>
    <property type="evidence" value="ECO:0007669"/>
    <property type="project" value="TreeGrafter"/>
</dbReference>
<dbReference type="AlphaFoldDB" id="A0A316UC74"/>
<dbReference type="EMBL" id="KZ819327">
    <property type="protein sequence ID" value="PWN20605.1"/>
    <property type="molecule type" value="Genomic_DNA"/>
</dbReference>
<dbReference type="InterPro" id="IPR016102">
    <property type="entry name" value="Succinyl-CoA_synth-like"/>
</dbReference>